<dbReference type="InterPro" id="IPR038471">
    <property type="entry name" value="MecA_C_sf"/>
</dbReference>
<dbReference type="EMBL" id="DVGK01000043">
    <property type="protein sequence ID" value="HIR13028.1"/>
    <property type="molecule type" value="Genomic_DNA"/>
</dbReference>
<reference evidence="3" key="1">
    <citation type="submission" date="2020-10" db="EMBL/GenBank/DDBJ databases">
        <authorList>
            <person name="Gilroy R."/>
        </authorList>
    </citation>
    <scope>NUCLEOTIDE SEQUENCE</scope>
    <source>
        <strain evidence="3">ChiSjej4B22-8148</strain>
    </source>
</reference>
<organism evidence="3 4">
    <name type="scientific">Candidatus Choladousia intestinavium</name>
    <dbReference type="NCBI Taxonomy" id="2840727"/>
    <lineage>
        <taxon>Bacteria</taxon>
        <taxon>Bacillati</taxon>
        <taxon>Bacillota</taxon>
        <taxon>Clostridia</taxon>
        <taxon>Lachnospirales</taxon>
        <taxon>Lachnospiraceae</taxon>
        <taxon>Lachnospiraceae incertae sedis</taxon>
        <taxon>Candidatus Choladousia</taxon>
    </lineage>
</organism>
<sequence length="258" mass="28971">MKIEKINDKQIRCTLTKEDLANREIKLSELAYGSEKTRALFQDMMRVAAQDFGFEADNMPLVIEAIPVSMDSIILIITKVEDPEELDTRFARFSPEEQEHDSGYSFSDLMDKIEGADDILGLIKKISEAKKRAASKNTEQISETQEEASAVSAEEDEEVMNLTRFYLFRSLDDAIRASRILGPVFSGPNTLYKNPESGEFYLILKKASSSAEQFNKVCNVLSEYALPCKFSAGMDAHFTEHMEVTIPKNALQSLSLLG</sequence>
<evidence type="ECO:0000313" key="4">
    <source>
        <dbReference type="Proteomes" id="UP000886757"/>
    </source>
</evidence>
<comment type="similarity">
    <text evidence="1">Belongs to the MecA family.</text>
</comment>
<evidence type="ECO:0000313" key="3">
    <source>
        <dbReference type="EMBL" id="HIR13028.1"/>
    </source>
</evidence>
<protein>
    <submittedName>
        <fullName evidence="3">Adaptor protein MecA</fullName>
    </submittedName>
</protein>
<reference evidence="3" key="2">
    <citation type="journal article" date="2021" name="PeerJ">
        <title>Extensive microbial diversity within the chicken gut microbiome revealed by metagenomics and culture.</title>
        <authorList>
            <person name="Gilroy R."/>
            <person name="Ravi A."/>
            <person name="Getino M."/>
            <person name="Pursley I."/>
            <person name="Horton D.L."/>
            <person name="Alikhan N.F."/>
            <person name="Baker D."/>
            <person name="Gharbi K."/>
            <person name="Hall N."/>
            <person name="Watson M."/>
            <person name="Adriaenssens E.M."/>
            <person name="Foster-Nyarko E."/>
            <person name="Jarju S."/>
            <person name="Secka A."/>
            <person name="Antonio M."/>
            <person name="Oren A."/>
            <person name="Chaudhuri R.R."/>
            <person name="La Ragione R."/>
            <person name="Hildebrand F."/>
            <person name="Pallen M.J."/>
        </authorList>
    </citation>
    <scope>NUCLEOTIDE SEQUENCE</scope>
    <source>
        <strain evidence="3">ChiSjej4B22-8148</strain>
    </source>
</reference>
<evidence type="ECO:0000256" key="1">
    <source>
        <dbReference type="ARBA" id="ARBA00005397"/>
    </source>
</evidence>
<gene>
    <name evidence="3" type="ORF">IAB31_03780</name>
</gene>
<dbReference type="PANTHER" id="PTHR39161:SF2">
    <property type="entry name" value="ADAPTER PROTEIN MECA 2"/>
    <property type="match status" value="1"/>
</dbReference>
<accession>A0A9D1AB69</accession>
<dbReference type="PANTHER" id="PTHR39161">
    <property type="entry name" value="ADAPTER PROTEIN MECA"/>
    <property type="match status" value="1"/>
</dbReference>
<comment type="caution">
    <text evidence="3">The sequence shown here is derived from an EMBL/GenBank/DDBJ whole genome shotgun (WGS) entry which is preliminary data.</text>
</comment>
<dbReference type="Pfam" id="PF05389">
    <property type="entry name" value="MecA"/>
    <property type="match status" value="1"/>
</dbReference>
<evidence type="ECO:0000256" key="2">
    <source>
        <dbReference type="SAM" id="MobiDB-lite"/>
    </source>
</evidence>
<dbReference type="Gene3D" id="3.30.70.1950">
    <property type="match status" value="1"/>
</dbReference>
<name>A0A9D1AB69_9FIRM</name>
<dbReference type="Proteomes" id="UP000886757">
    <property type="component" value="Unassembled WGS sequence"/>
</dbReference>
<dbReference type="AlphaFoldDB" id="A0A9D1AB69"/>
<feature type="region of interest" description="Disordered" evidence="2">
    <location>
        <begin position="134"/>
        <end position="153"/>
    </location>
</feature>
<proteinExistence type="inferred from homology"/>
<dbReference type="InterPro" id="IPR008681">
    <property type="entry name" value="Neg-reg_MecA"/>
</dbReference>